<dbReference type="OrthoDB" id="826649at2"/>
<proteinExistence type="predicted"/>
<protein>
    <submittedName>
        <fullName evidence="2">dTDP-4-dehydrorhamnose 3,5-epimerase</fullName>
    </submittedName>
</protein>
<dbReference type="SUPFAM" id="SSF51182">
    <property type="entry name" value="RmlC-like cupins"/>
    <property type="match status" value="1"/>
</dbReference>
<dbReference type="InterPro" id="IPR014710">
    <property type="entry name" value="RmlC-like_jellyroll"/>
</dbReference>
<dbReference type="AlphaFoldDB" id="A0A3E0D4N7"/>
<gene>
    <name evidence="2" type="ORF">C8N25_1443</name>
</gene>
<sequence>MTKPTLIPISIHKDERGELRYCNEFDLSSVKRFYSIFFSEQDQIRAWQAHKVETKAIIPISGIAKIVLVEITDFDKGLAGQTFEFILDAGSPDVLLVPGGYANGLQSKSTDSSLMIFSNLSLDEAKNDDFRFEKGKFYNW</sequence>
<dbReference type="InterPro" id="IPR008894">
    <property type="entry name" value="QdtA_cupin_dom"/>
</dbReference>
<comment type="caution">
    <text evidence="2">The sequence shown here is derived from an EMBL/GenBank/DDBJ whole genome shotgun (WGS) entry which is preliminary data.</text>
</comment>
<evidence type="ECO:0000259" key="1">
    <source>
        <dbReference type="Pfam" id="PF05523"/>
    </source>
</evidence>
<organism evidence="2 3">
    <name type="scientific">Algoriphagus antarcticus</name>
    <dbReference type="NCBI Taxonomy" id="238540"/>
    <lineage>
        <taxon>Bacteria</taxon>
        <taxon>Pseudomonadati</taxon>
        <taxon>Bacteroidota</taxon>
        <taxon>Cytophagia</taxon>
        <taxon>Cytophagales</taxon>
        <taxon>Cyclobacteriaceae</taxon>
        <taxon>Algoriphagus</taxon>
    </lineage>
</organism>
<dbReference type="Gene3D" id="2.60.120.10">
    <property type="entry name" value="Jelly Rolls"/>
    <property type="match status" value="1"/>
</dbReference>
<name>A0A3E0D4N7_9BACT</name>
<dbReference type="Proteomes" id="UP000256405">
    <property type="component" value="Unassembled WGS sequence"/>
</dbReference>
<dbReference type="RefSeq" id="WP_086543983.1">
    <property type="nucleotide sequence ID" value="NZ_MSSW01000102.1"/>
</dbReference>
<reference evidence="2 3" key="1">
    <citation type="submission" date="2018-08" db="EMBL/GenBank/DDBJ databases">
        <title>Genomic Encyclopedia of Archaeal and Bacterial Type Strains, Phase II (KMG-II): from individual species to whole genera.</title>
        <authorList>
            <person name="Goeker M."/>
        </authorList>
    </citation>
    <scope>NUCLEOTIDE SEQUENCE [LARGE SCALE GENOMIC DNA]</scope>
    <source>
        <strain evidence="2 3">DSM 15986</strain>
    </source>
</reference>
<keyword evidence="3" id="KW-1185">Reference proteome</keyword>
<evidence type="ECO:0000313" key="3">
    <source>
        <dbReference type="Proteomes" id="UP000256405"/>
    </source>
</evidence>
<dbReference type="Pfam" id="PF05523">
    <property type="entry name" value="FdtA"/>
    <property type="match status" value="1"/>
</dbReference>
<evidence type="ECO:0000313" key="2">
    <source>
        <dbReference type="EMBL" id="REG77477.1"/>
    </source>
</evidence>
<accession>A0A3E0D4N7</accession>
<dbReference type="InterPro" id="IPR011051">
    <property type="entry name" value="RmlC_Cupin_sf"/>
</dbReference>
<dbReference type="EMBL" id="QUNF01000044">
    <property type="protein sequence ID" value="REG77477.1"/>
    <property type="molecule type" value="Genomic_DNA"/>
</dbReference>
<feature type="domain" description="Sugar 3,4-ketoisomerase QdtA cupin" evidence="1">
    <location>
        <begin position="4"/>
        <end position="125"/>
    </location>
</feature>